<comment type="similarity">
    <text evidence="1">Belongs to the YciI family.</text>
</comment>
<evidence type="ECO:0000313" key="3">
    <source>
        <dbReference type="EMBL" id="MBG9377300.1"/>
    </source>
</evidence>
<sequence>MPQFLILATDYKDEQALTRRLQVREVHLARMRTEKEKAVFIFGGARLNASGNMCGSMLVIALPDISTVEQWIEEDPYIKGKVWESVEILPFKTAAV</sequence>
<accession>A0A931E8L9</accession>
<comment type="caution">
    <text evidence="3">The sequence shown here is derived from an EMBL/GenBank/DDBJ whole genome shotgun (WGS) entry which is preliminary data.</text>
</comment>
<dbReference type="EMBL" id="JADWYR010000002">
    <property type="protein sequence ID" value="MBG9377300.1"/>
    <property type="molecule type" value="Genomic_DNA"/>
</dbReference>
<name>A0A931E8L9_9BACT</name>
<dbReference type="PANTHER" id="PTHR33606">
    <property type="entry name" value="PROTEIN YCII"/>
    <property type="match status" value="1"/>
</dbReference>
<dbReference type="RefSeq" id="WP_196991390.1">
    <property type="nucleotide sequence ID" value="NZ_JADWYR010000002.1"/>
</dbReference>
<dbReference type="InterPro" id="IPR011008">
    <property type="entry name" value="Dimeric_a/b-barrel"/>
</dbReference>
<dbReference type="Proteomes" id="UP000628448">
    <property type="component" value="Unassembled WGS sequence"/>
</dbReference>
<evidence type="ECO:0000313" key="4">
    <source>
        <dbReference type="Proteomes" id="UP000628448"/>
    </source>
</evidence>
<dbReference type="AlphaFoldDB" id="A0A931E8L9"/>
<dbReference type="InterPro" id="IPR051807">
    <property type="entry name" value="Sec-metab_biosynth-assoc"/>
</dbReference>
<dbReference type="InterPro" id="IPR005545">
    <property type="entry name" value="YCII"/>
</dbReference>
<dbReference type="PANTHER" id="PTHR33606:SF3">
    <property type="entry name" value="PROTEIN YCII"/>
    <property type="match status" value="1"/>
</dbReference>
<reference evidence="3" key="1">
    <citation type="submission" date="2020-11" db="EMBL/GenBank/DDBJ databases">
        <title>Bacterial whole genome sequence for Panacibacter sp. DH6.</title>
        <authorList>
            <person name="Le V."/>
            <person name="Ko S."/>
            <person name="Ahn C.-Y."/>
            <person name="Oh H.-M."/>
        </authorList>
    </citation>
    <scope>NUCLEOTIDE SEQUENCE</scope>
    <source>
        <strain evidence="3">DH6</strain>
    </source>
</reference>
<organism evidence="3 4">
    <name type="scientific">Panacibacter microcysteis</name>
    <dbReference type="NCBI Taxonomy" id="2793269"/>
    <lineage>
        <taxon>Bacteria</taxon>
        <taxon>Pseudomonadati</taxon>
        <taxon>Bacteroidota</taxon>
        <taxon>Chitinophagia</taxon>
        <taxon>Chitinophagales</taxon>
        <taxon>Chitinophagaceae</taxon>
        <taxon>Panacibacter</taxon>
    </lineage>
</organism>
<protein>
    <recommendedName>
        <fullName evidence="2">YCII-related domain-containing protein</fullName>
    </recommendedName>
</protein>
<proteinExistence type="inferred from homology"/>
<dbReference type="Pfam" id="PF03795">
    <property type="entry name" value="YCII"/>
    <property type="match status" value="1"/>
</dbReference>
<evidence type="ECO:0000256" key="1">
    <source>
        <dbReference type="ARBA" id="ARBA00007689"/>
    </source>
</evidence>
<evidence type="ECO:0000259" key="2">
    <source>
        <dbReference type="Pfam" id="PF03795"/>
    </source>
</evidence>
<gene>
    <name evidence="3" type="ORF">I5907_13745</name>
</gene>
<dbReference type="SUPFAM" id="SSF54909">
    <property type="entry name" value="Dimeric alpha+beta barrel"/>
    <property type="match status" value="1"/>
</dbReference>
<keyword evidence="4" id="KW-1185">Reference proteome</keyword>
<dbReference type="Gene3D" id="3.30.70.1060">
    <property type="entry name" value="Dimeric alpha+beta barrel"/>
    <property type="match status" value="1"/>
</dbReference>
<feature type="domain" description="YCII-related" evidence="2">
    <location>
        <begin position="7"/>
        <end position="92"/>
    </location>
</feature>